<evidence type="ECO:0000313" key="2">
    <source>
        <dbReference type="Proteomes" id="UP000828390"/>
    </source>
</evidence>
<evidence type="ECO:0000313" key="1">
    <source>
        <dbReference type="EMBL" id="KAH3888890.1"/>
    </source>
</evidence>
<comment type="caution">
    <text evidence="1">The sequence shown here is derived from an EMBL/GenBank/DDBJ whole genome shotgun (WGS) entry which is preliminary data.</text>
</comment>
<gene>
    <name evidence="1" type="ORF">DPMN_012933</name>
</gene>
<dbReference type="Proteomes" id="UP000828390">
    <property type="component" value="Unassembled WGS sequence"/>
</dbReference>
<organism evidence="1 2">
    <name type="scientific">Dreissena polymorpha</name>
    <name type="common">Zebra mussel</name>
    <name type="synonym">Mytilus polymorpha</name>
    <dbReference type="NCBI Taxonomy" id="45954"/>
    <lineage>
        <taxon>Eukaryota</taxon>
        <taxon>Metazoa</taxon>
        <taxon>Spiralia</taxon>
        <taxon>Lophotrochozoa</taxon>
        <taxon>Mollusca</taxon>
        <taxon>Bivalvia</taxon>
        <taxon>Autobranchia</taxon>
        <taxon>Heteroconchia</taxon>
        <taxon>Euheterodonta</taxon>
        <taxon>Imparidentia</taxon>
        <taxon>Neoheterodontei</taxon>
        <taxon>Myida</taxon>
        <taxon>Dreissenoidea</taxon>
        <taxon>Dreissenidae</taxon>
        <taxon>Dreissena</taxon>
    </lineage>
</organism>
<name>A0A9D4N4D8_DREPO</name>
<reference evidence="1" key="2">
    <citation type="submission" date="2020-11" db="EMBL/GenBank/DDBJ databases">
        <authorList>
            <person name="McCartney M.A."/>
            <person name="Auch B."/>
            <person name="Kono T."/>
            <person name="Mallez S."/>
            <person name="Becker A."/>
            <person name="Gohl D.M."/>
            <person name="Silverstein K.A.T."/>
            <person name="Koren S."/>
            <person name="Bechman K.B."/>
            <person name="Herman A."/>
            <person name="Abrahante J.E."/>
            <person name="Garbe J."/>
        </authorList>
    </citation>
    <scope>NUCLEOTIDE SEQUENCE</scope>
    <source>
        <strain evidence="1">Duluth1</strain>
        <tissue evidence="1">Whole animal</tissue>
    </source>
</reference>
<dbReference type="EMBL" id="JAIWYP010000001">
    <property type="protein sequence ID" value="KAH3888890.1"/>
    <property type="molecule type" value="Genomic_DNA"/>
</dbReference>
<reference evidence="1" key="1">
    <citation type="journal article" date="2019" name="bioRxiv">
        <title>The Genome of the Zebra Mussel, Dreissena polymorpha: A Resource for Invasive Species Research.</title>
        <authorList>
            <person name="McCartney M.A."/>
            <person name="Auch B."/>
            <person name="Kono T."/>
            <person name="Mallez S."/>
            <person name="Zhang Y."/>
            <person name="Obille A."/>
            <person name="Becker A."/>
            <person name="Abrahante J.E."/>
            <person name="Garbe J."/>
            <person name="Badalamenti J.P."/>
            <person name="Herman A."/>
            <person name="Mangelson H."/>
            <person name="Liachko I."/>
            <person name="Sullivan S."/>
            <person name="Sone E.D."/>
            <person name="Koren S."/>
            <person name="Silverstein K.A.T."/>
            <person name="Beckman K.B."/>
            <person name="Gohl D.M."/>
        </authorList>
    </citation>
    <scope>NUCLEOTIDE SEQUENCE</scope>
    <source>
        <strain evidence="1">Duluth1</strain>
        <tissue evidence="1">Whole animal</tissue>
    </source>
</reference>
<proteinExistence type="predicted"/>
<sequence>MFHTSTTVTQTHKRQAKSISLLISVINKFITHSFPLDPLQLLLIDKHNHVLYFNHLFVDGSDEGIE</sequence>
<dbReference type="AlphaFoldDB" id="A0A9D4N4D8"/>
<accession>A0A9D4N4D8</accession>
<protein>
    <submittedName>
        <fullName evidence="1">Uncharacterized protein</fullName>
    </submittedName>
</protein>
<keyword evidence="2" id="KW-1185">Reference proteome</keyword>